<dbReference type="PANTHER" id="PTHR13504:SF38">
    <property type="entry name" value="FIDO DOMAIN-CONTAINING PROTEIN"/>
    <property type="match status" value="1"/>
</dbReference>
<dbReference type="Pfam" id="PF02661">
    <property type="entry name" value="Fic"/>
    <property type="match status" value="1"/>
</dbReference>
<organism evidence="5 6">
    <name type="scientific">Ruminiclostridium sufflavum DSM 19573</name>
    <dbReference type="NCBI Taxonomy" id="1121337"/>
    <lineage>
        <taxon>Bacteria</taxon>
        <taxon>Bacillati</taxon>
        <taxon>Bacillota</taxon>
        <taxon>Clostridia</taxon>
        <taxon>Eubacteriales</taxon>
        <taxon>Oscillospiraceae</taxon>
        <taxon>Ruminiclostridium</taxon>
    </lineage>
</organism>
<evidence type="ECO:0000259" key="4">
    <source>
        <dbReference type="PROSITE" id="PS51459"/>
    </source>
</evidence>
<dbReference type="InterPro" id="IPR040198">
    <property type="entry name" value="Fido_containing"/>
</dbReference>
<gene>
    <name evidence="5" type="ORF">LY28_03455</name>
</gene>
<keyword evidence="2" id="KW-0067">ATP-binding</keyword>
<feature type="active site" evidence="1">
    <location>
        <position position="170"/>
    </location>
</feature>
<feature type="domain" description="Fido" evidence="4">
    <location>
        <begin position="94"/>
        <end position="228"/>
    </location>
</feature>
<comment type="caution">
    <text evidence="5">The sequence shown here is derived from an EMBL/GenBank/DDBJ whole genome shotgun (WGS) entry which is preliminary data.</text>
</comment>
<dbReference type="PROSITE" id="PS51459">
    <property type="entry name" value="FIDO"/>
    <property type="match status" value="1"/>
</dbReference>
<dbReference type="EMBL" id="QKMR01000028">
    <property type="protein sequence ID" value="PYG84921.1"/>
    <property type="molecule type" value="Genomic_DNA"/>
</dbReference>
<protein>
    <submittedName>
        <fullName evidence="5">Fic/DOC family protein</fullName>
    </submittedName>
</protein>
<evidence type="ECO:0000256" key="3">
    <source>
        <dbReference type="PIRSR" id="PIRSR640198-3"/>
    </source>
</evidence>
<dbReference type="AlphaFoldDB" id="A0A318XGD0"/>
<feature type="binding site" evidence="2">
    <location>
        <begin position="174"/>
        <end position="181"/>
    </location>
    <ligand>
        <name>ATP</name>
        <dbReference type="ChEBI" id="CHEBI:30616"/>
    </ligand>
</feature>
<dbReference type="GO" id="GO:0005524">
    <property type="term" value="F:ATP binding"/>
    <property type="evidence" value="ECO:0007669"/>
    <property type="project" value="UniProtKB-KW"/>
</dbReference>
<dbReference type="OrthoDB" id="9813719at2"/>
<dbReference type="SUPFAM" id="SSF140931">
    <property type="entry name" value="Fic-like"/>
    <property type="match status" value="1"/>
</dbReference>
<keyword evidence="6" id="KW-1185">Reference proteome</keyword>
<reference evidence="5 6" key="1">
    <citation type="submission" date="2018-06" db="EMBL/GenBank/DDBJ databases">
        <title>Genomic Encyclopedia of Type Strains, Phase I: the one thousand microbial genomes (KMG-I) project.</title>
        <authorList>
            <person name="Kyrpides N."/>
        </authorList>
    </citation>
    <scope>NUCLEOTIDE SEQUENCE [LARGE SCALE GENOMIC DNA]</scope>
    <source>
        <strain evidence="5 6">DSM 19573</strain>
    </source>
</reference>
<evidence type="ECO:0000256" key="2">
    <source>
        <dbReference type="PIRSR" id="PIRSR640198-2"/>
    </source>
</evidence>
<dbReference type="Proteomes" id="UP000248132">
    <property type="component" value="Unassembled WGS sequence"/>
</dbReference>
<feature type="binding site" evidence="2">
    <location>
        <begin position="206"/>
        <end position="207"/>
    </location>
    <ligand>
        <name>ATP</name>
        <dbReference type="ChEBI" id="CHEBI:30616"/>
    </ligand>
</feature>
<evidence type="ECO:0000313" key="6">
    <source>
        <dbReference type="Proteomes" id="UP000248132"/>
    </source>
</evidence>
<evidence type="ECO:0000313" key="5">
    <source>
        <dbReference type="EMBL" id="PYG84921.1"/>
    </source>
</evidence>
<evidence type="ECO:0000256" key="1">
    <source>
        <dbReference type="PIRSR" id="PIRSR640198-1"/>
    </source>
</evidence>
<keyword evidence="2" id="KW-0547">Nucleotide-binding</keyword>
<feature type="site" description="Important for autoinhibition of adenylyltransferase activity" evidence="3">
    <location>
        <position position="44"/>
    </location>
</feature>
<sequence length="250" mass="28760">MDFKRISEKQKSYDDGKNTLHKVTIESYNNAFEVEFTHNSTAIEGNTLTLIETKVVLEDGISVGGKALREIYEVVNHRKAFRYVKQCIQEGLPLSEKIVKDIDALVMKNIIVGGIYRNEEVFISGASHTPPARNEMYFQIKNFFADLMYKKDLNPIELAAWTHGEFVRIHPFQDGNGRTSRLIMNYQLMSYGFLPISIAKENRLNYYNALDKYAAQGNLDDFTNMIAELEEAQLDKYISIIPEQNQSHQM</sequence>
<proteinExistence type="predicted"/>
<accession>A0A318XGD0</accession>
<name>A0A318XGD0_9FIRM</name>
<dbReference type="Gene3D" id="1.10.3290.10">
    <property type="entry name" value="Fido-like domain"/>
    <property type="match status" value="1"/>
</dbReference>
<dbReference type="InterPro" id="IPR003812">
    <property type="entry name" value="Fido"/>
</dbReference>
<dbReference type="PANTHER" id="PTHR13504">
    <property type="entry name" value="FIDO DOMAIN-CONTAINING PROTEIN DDB_G0283145"/>
    <property type="match status" value="1"/>
</dbReference>
<dbReference type="InterPro" id="IPR036597">
    <property type="entry name" value="Fido-like_dom_sf"/>
</dbReference>
<dbReference type="RefSeq" id="WP_110463409.1">
    <property type="nucleotide sequence ID" value="NZ_QKMR01000028.1"/>
</dbReference>